<gene>
    <name evidence="8" type="primary">LOC105036019</name>
</gene>
<evidence type="ECO:0000256" key="1">
    <source>
        <dbReference type="ARBA" id="ARBA00010617"/>
    </source>
</evidence>
<dbReference type="GO" id="GO:0004497">
    <property type="term" value="F:monooxygenase activity"/>
    <property type="evidence" value="ECO:0007669"/>
    <property type="project" value="InterPro"/>
</dbReference>
<dbReference type="GO" id="GO:0020037">
    <property type="term" value="F:heme binding"/>
    <property type="evidence" value="ECO:0007669"/>
    <property type="project" value="InterPro"/>
</dbReference>
<dbReference type="PANTHER" id="PTHR47955">
    <property type="entry name" value="CYTOCHROME P450 FAMILY 71 PROTEIN"/>
    <property type="match status" value="1"/>
</dbReference>
<dbReference type="SUPFAM" id="SSF48264">
    <property type="entry name" value="Cytochrome P450"/>
    <property type="match status" value="1"/>
</dbReference>
<feature type="chain" id="PRO_5026894320" evidence="6">
    <location>
        <begin position="25"/>
        <end position="195"/>
    </location>
</feature>
<dbReference type="OrthoDB" id="1470350at2759"/>
<dbReference type="AlphaFoldDB" id="A0A6I9QIE7"/>
<keyword evidence="7" id="KW-1185">Reference proteome</keyword>
<keyword evidence="5" id="KW-0408">Iron</keyword>
<dbReference type="KEGG" id="egu:105036019"/>
<feature type="signal peptide" evidence="6">
    <location>
        <begin position="1"/>
        <end position="24"/>
    </location>
</feature>
<keyword evidence="3" id="KW-0479">Metal-binding</keyword>
<evidence type="ECO:0000313" key="8">
    <source>
        <dbReference type="RefSeq" id="XP_010910057.1"/>
    </source>
</evidence>
<evidence type="ECO:0000256" key="4">
    <source>
        <dbReference type="ARBA" id="ARBA00023002"/>
    </source>
</evidence>
<keyword evidence="6" id="KW-0732">Signal</keyword>
<dbReference type="InterPro" id="IPR002401">
    <property type="entry name" value="Cyt_P450_E_grp-I"/>
</dbReference>
<dbReference type="InParanoid" id="A0A6I9QIE7"/>
<feature type="non-terminal residue" evidence="8">
    <location>
        <position position="195"/>
    </location>
</feature>
<dbReference type="GO" id="GO:0016705">
    <property type="term" value="F:oxidoreductase activity, acting on paired donors, with incorporation or reduction of molecular oxygen"/>
    <property type="evidence" value="ECO:0007669"/>
    <property type="project" value="InterPro"/>
</dbReference>
<evidence type="ECO:0000256" key="2">
    <source>
        <dbReference type="ARBA" id="ARBA00022617"/>
    </source>
</evidence>
<reference evidence="8" key="1">
    <citation type="submission" date="2025-08" db="UniProtKB">
        <authorList>
            <consortium name="RefSeq"/>
        </authorList>
    </citation>
    <scope>IDENTIFICATION</scope>
</reference>
<evidence type="ECO:0000256" key="6">
    <source>
        <dbReference type="SAM" id="SignalP"/>
    </source>
</evidence>
<name>A0A6I9QIE7_ELAGV</name>
<keyword evidence="4" id="KW-0560">Oxidoreductase</keyword>
<accession>A0A6I9QIE7</accession>
<dbReference type="Pfam" id="PF00067">
    <property type="entry name" value="p450"/>
    <property type="match status" value="1"/>
</dbReference>
<evidence type="ECO:0000313" key="7">
    <source>
        <dbReference type="Proteomes" id="UP000504607"/>
    </source>
</evidence>
<organism evidence="7 8">
    <name type="scientific">Elaeis guineensis var. tenera</name>
    <name type="common">Oil palm</name>
    <dbReference type="NCBI Taxonomy" id="51953"/>
    <lineage>
        <taxon>Eukaryota</taxon>
        <taxon>Viridiplantae</taxon>
        <taxon>Streptophyta</taxon>
        <taxon>Embryophyta</taxon>
        <taxon>Tracheophyta</taxon>
        <taxon>Spermatophyta</taxon>
        <taxon>Magnoliopsida</taxon>
        <taxon>Liliopsida</taxon>
        <taxon>Arecaceae</taxon>
        <taxon>Arecoideae</taxon>
        <taxon>Cocoseae</taxon>
        <taxon>Elaeidinae</taxon>
        <taxon>Elaeis</taxon>
    </lineage>
</organism>
<dbReference type="PRINTS" id="PR00463">
    <property type="entry name" value="EP450I"/>
</dbReference>
<comment type="similarity">
    <text evidence="1">Belongs to the cytochrome P450 family.</text>
</comment>
<dbReference type="Gene3D" id="1.10.630.10">
    <property type="entry name" value="Cytochrome P450"/>
    <property type="match status" value="1"/>
</dbReference>
<keyword evidence="2" id="KW-0349">Heme</keyword>
<dbReference type="GO" id="GO:0005506">
    <property type="term" value="F:iron ion binding"/>
    <property type="evidence" value="ECO:0007669"/>
    <property type="project" value="InterPro"/>
</dbReference>
<dbReference type="PANTHER" id="PTHR47955:SF8">
    <property type="entry name" value="CYTOCHROME P450 71D11-LIKE"/>
    <property type="match status" value="1"/>
</dbReference>
<evidence type="ECO:0000256" key="5">
    <source>
        <dbReference type="ARBA" id="ARBA00023004"/>
    </source>
</evidence>
<dbReference type="Proteomes" id="UP000504607">
    <property type="component" value="Unplaced"/>
</dbReference>
<sequence length="195" mass="21908">MECSVALFVYSCLLLISIAVFLHAKATGPSLRLPPGPERLPIIGNLQQLGELPYRPLRLLSDKYGPLMSLKLGSIPTLIISASDMAREILKTQDLNFCTRAPLVAFKRYSYGGLDMTFAPYGEQWRQVRRICMLEVFSAKRVLAFQSIREEEVDILTQTLTENPSSSPVNLSEMLFSLFNNIASREVFNMRISGD</sequence>
<dbReference type="FunCoup" id="A0A6I9QIE7">
    <property type="interactions" value="1"/>
</dbReference>
<dbReference type="GeneID" id="105036019"/>
<protein>
    <submittedName>
        <fullName evidence="8">Cytochrome P450 71A9-like</fullName>
    </submittedName>
</protein>
<dbReference type="InterPro" id="IPR036396">
    <property type="entry name" value="Cyt_P450_sf"/>
</dbReference>
<evidence type="ECO:0000256" key="3">
    <source>
        <dbReference type="ARBA" id="ARBA00022723"/>
    </source>
</evidence>
<dbReference type="InterPro" id="IPR001128">
    <property type="entry name" value="Cyt_P450"/>
</dbReference>
<proteinExistence type="inferred from homology"/>
<dbReference type="RefSeq" id="XP_010910057.1">
    <property type="nucleotide sequence ID" value="XM_010911755.1"/>
</dbReference>